<feature type="transmembrane region" description="Helical" evidence="10">
    <location>
        <begin position="177"/>
        <end position="196"/>
    </location>
</feature>
<name>A0A918NWW0_9NEIS</name>
<dbReference type="InterPro" id="IPR003593">
    <property type="entry name" value="AAA+_ATPase"/>
</dbReference>
<evidence type="ECO:0000256" key="1">
    <source>
        <dbReference type="ARBA" id="ARBA00004651"/>
    </source>
</evidence>
<comment type="caution">
    <text evidence="13">The sequence shown here is derived from an EMBL/GenBank/DDBJ whole genome shotgun (WGS) entry which is preliminary data.</text>
</comment>
<evidence type="ECO:0000256" key="2">
    <source>
        <dbReference type="ARBA" id="ARBA00022448"/>
    </source>
</evidence>
<dbReference type="Proteomes" id="UP000645257">
    <property type="component" value="Unassembled WGS sequence"/>
</dbReference>
<dbReference type="InterPro" id="IPR011527">
    <property type="entry name" value="ABC1_TM_dom"/>
</dbReference>
<keyword evidence="6 13" id="KW-0067">ATP-binding</keyword>
<dbReference type="PROSITE" id="PS50893">
    <property type="entry name" value="ABC_TRANSPORTER_2"/>
    <property type="match status" value="1"/>
</dbReference>
<evidence type="ECO:0000256" key="8">
    <source>
        <dbReference type="ARBA" id="ARBA00023055"/>
    </source>
</evidence>
<evidence type="ECO:0000313" key="13">
    <source>
        <dbReference type="EMBL" id="GGY03562.1"/>
    </source>
</evidence>
<feature type="transmembrane region" description="Helical" evidence="10">
    <location>
        <begin position="73"/>
        <end position="102"/>
    </location>
</feature>
<keyword evidence="3" id="KW-1003">Cell membrane</keyword>
<evidence type="ECO:0000256" key="7">
    <source>
        <dbReference type="ARBA" id="ARBA00022989"/>
    </source>
</evidence>
<feature type="transmembrane region" description="Helical" evidence="10">
    <location>
        <begin position="265"/>
        <end position="285"/>
    </location>
</feature>
<comment type="subcellular location">
    <subcellularLocation>
        <location evidence="1">Cell membrane</location>
        <topology evidence="1">Multi-pass membrane protein</topology>
    </subcellularLocation>
</comment>
<evidence type="ECO:0000256" key="9">
    <source>
        <dbReference type="ARBA" id="ARBA00023136"/>
    </source>
</evidence>
<reference evidence="13" key="2">
    <citation type="submission" date="2020-09" db="EMBL/GenBank/DDBJ databases">
        <authorList>
            <person name="Sun Q."/>
            <person name="Kim S."/>
        </authorList>
    </citation>
    <scope>NUCLEOTIDE SEQUENCE</scope>
    <source>
        <strain evidence="13">KCTC 32182</strain>
    </source>
</reference>
<dbReference type="GO" id="GO:0140359">
    <property type="term" value="F:ABC-type transporter activity"/>
    <property type="evidence" value="ECO:0007669"/>
    <property type="project" value="InterPro"/>
</dbReference>
<keyword evidence="14" id="KW-1185">Reference proteome</keyword>
<dbReference type="InterPro" id="IPR003439">
    <property type="entry name" value="ABC_transporter-like_ATP-bd"/>
</dbReference>
<dbReference type="PANTHER" id="PTHR24221:SF654">
    <property type="entry name" value="ATP-BINDING CASSETTE SUB-FAMILY B MEMBER 6"/>
    <property type="match status" value="1"/>
</dbReference>
<gene>
    <name evidence="13" type="ORF">GCM10011289_02350</name>
</gene>
<dbReference type="GO" id="GO:0016887">
    <property type="term" value="F:ATP hydrolysis activity"/>
    <property type="evidence" value="ECO:0007669"/>
    <property type="project" value="InterPro"/>
</dbReference>
<evidence type="ECO:0000313" key="14">
    <source>
        <dbReference type="Proteomes" id="UP000645257"/>
    </source>
</evidence>
<dbReference type="Gene3D" id="3.40.50.300">
    <property type="entry name" value="P-loop containing nucleotide triphosphate hydrolases"/>
    <property type="match status" value="1"/>
</dbReference>
<keyword evidence="2" id="KW-0813">Transport</keyword>
<feature type="transmembrane region" description="Helical" evidence="10">
    <location>
        <begin position="28"/>
        <end position="53"/>
    </location>
</feature>
<keyword evidence="5" id="KW-0547">Nucleotide-binding</keyword>
<dbReference type="FunFam" id="3.40.50.300:FF:000221">
    <property type="entry name" value="Multidrug ABC transporter ATP-binding protein"/>
    <property type="match status" value="1"/>
</dbReference>
<feature type="transmembrane region" description="Helical" evidence="10">
    <location>
        <begin position="148"/>
        <end position="171"/>
    </location>
</feature>
<dbReference type="PROSITE" id="PS00211">
    <property type="entry name" value="ABC_TRANSPORTER_1"/>
    <property type="match status" value="1"/>
</dbReference>
<dbReference type="AlphaFoldDB" id="A0A918NWW0"/>
<evidence type="ECO:0000256" key="10">
    <source>
        <dbReference type="SAM" id="Phobius"/>
    </source>
</evidence>
<accession>A0A918NWW0</accession>
<dbReference type="SUPFAM" id="SSF52540">
    <property type="entry name" value="P-loop containing nucleoside triphosphate hydrolases"/>
    <property type="match status" value="1"/>
</dbReference>
<dbReference type="PANTHER" id="PTHR24221">
    <property type="entry name" value="ATP-BINDING CASSETTE SUB-FAMILY B"/>
    <property type="match status" value="1"/>
</dbReference>
<reference evidence="13" key="1">
    <citation type="journal article" date="2014" name="Int. J. Syst. Evol. Microbiol.">
        <title>Complete genome sequence of Corynebacterium casei LMG S-19264T (=DSM 44701T), isolated from a smear-ripened cheese.</title>
        <authorList>
            <consortium name="US DOE Joint Genome Institute (JGI-PGF)"/>
            <person name="Walter F."/>
            <person name="Albersmeier A."/>
            <person name="Kalinowski J."/>
            <person name="Ruckert C."/>
        </authorList>
    </citation>
    <scope>NUCLEOTIDE SEQUENCE</scope>
    <source>
        <strain evidence="13">KCTC 32182</strain>
    </source>
</reference>
<dbReference type="GO" id="GO:0006869">
    <property type="term" value="P:lipid transport"/>
    <property type="evidence" value="ECO:0007669"/>
    <property type="project" value="UniProtKB-KW"/>
</dbReference>
<dbReference type="InterPro" id="IPR036640">
    <property type="entry name" value="ABC1_TM_sf"/>
</dbReference>
<dbReference type="Pfam" id="PF00005">
    <property type="entry name" value="ABC_tran"/>
    <property type="match status" value="1"/>
</dbReference>
<keyword evidence="7 10" id="KW-1133">Transmembrane helix</keyword>
<keyword evidence="9 10" id="KW-0472">Membrane</keyword>
<keyword evidence="4 10" id="KW-0812">Transmembrane</keyword>
<dbReference type="Pfam" id="PF00664">
    <property type="entry name" value="ABC_membrane"/>
    <property type="match status" value="1"/>
</dbReference>
<feature type="transmembrane region" description="Helical" evidence="10">
    <location>
        <begin position="291"/>
        <end position="313"/>
    </location>
</feature>
<sequence length="602" mass="63342">MSLHDAAAGESQAPGPIGRVLSPIRGRLIAAAILASAGAMLTLAPLAGIAHIAQVVLEGSGAGADAPTLAKNAIWPTVIVSATCMFAGMALACAGGLIAHLADNRITHHLRQAAAQRLARVPLGWFTSRASGEVKQAMQDDIATLHSLTAHFFTAAGQAVGAILVSVIYLFAQDWRMAIVSLLPFTGFFLFLRRALKASGANMREFVAGLGRINSATVEFVNGIPVVKAFGGADRMHRGYREAIDAFAESFAGFTRPLVASMAHAHAMIAPVTVLGVVLMVGTLFAHLDMIAPAGILPFALVGPGICAPLLLLHTLLHDLGNATGAAQRVLALLETPVLEPVGPSERQCPAGHEVRFENVAYTYGEGHQALVNVSFTLEAGTVTAIVGPSGAGKSTLARLLLRFFDPAQGRITLGGADLRRIETSQLYRSIGFVLQEVQLIHASVRDNIALGRPAASQREIEDAARAAAIHERILALPRGYDSVVGEDAQLSGGERQRVSIARAVLLDPPVLVLDEATAAADAGNEAAIQDALSNFARGRTVLVIAHRLDTVMHADRILVLENGEITEQGTHSQLLAQEGRYARLWARGGYETAMVPEASSC</sequence>
<organism evidence="13 14">
    <name type="scientific">Paludibacterium paludis</name>
    <dbReference type="NCBI Taxonomy" id="1225769"/>
    <lineage>
        <taxon>Bacteria</taxon>
        <taxon>Pseudomonadati</taxon>
        <taxon>Pseudomonadota</taxon>
        <taxon>Betaproteobacteria</taxon>
        <taxon>Neisseriales</taxon>
        <taxon>Chromobacteriaceae</taxon>
        <taxon>Paludibacterium</taxon>
    </lineage>
</organism>
<evidence type="ECO:0000259" key="11">
    <source>
        <dbReference type="PROSITE" id="PS50893"/>
    </source>
</evidence>
<feature type="domain" description="ABC transporter" evidence="11">
    <location>
        <begin position="355"/>
        <end position="588"/>
    </location>
</feature>
<evidence type="ECO:0000256" key="3">
    <source>
        <dbReference type="ARBA" id="ARBA00022475"/>
    </source>
</evidence>
<keyword evidence="8" id="KW-0445">Lipid transport</keyword>
<dbReference type="SUPFAM" id="SSF90123">
    <property type="entry name" value="ABC transporter transmembrane region"/>
    <property type="match status" value="1"/>
</dbReference>
<dbReference type="InterPro" id="IPR017871">
    <property type="entry name" value="ABC_transporter-like_CS"/>
</dbReference>
<dbReference type="PROSITE" id="PS50929">
    <property type="entry name" value="ABC_TM1F"/>
    <property type="match status" value="1"/>
</dbReference>
<evidence type="ECO:0000256" key="5">
    <source>
        <dbReference type="ARBA" id="ARBA00022741"/>
    </source>
</evidence>
<evidence type="ECO:0000259" key="12">
    <source>
        <dbReference type="PROSITE" id="PS50929"/>
    </source>
</evidence>
<dbReference type="Gene3D" id="1.20.1560.10">
    <property type="entry name" value="ABC transporter type 1, transmembrane domain"/>
    <property type="match status" value="1"/>
</dbReference>
<evidence type="ECO:0000256" key="4">
    <source>
        <dbReference type="ARBA" id="ARBA00022692"/>
    </source>
</evidence>
<dbReference type="GO" id="GO:0005886">
    <property type="term" value="C:plasma membrane"/>
    <property type="evidence" value="ECO:0007669"/>
    <property type="project" value="UniProtKB-SubCell"/>
</dbReference>
<dbReference type="InterPro" id="IPR039421">
    <property type="entry name" value="Type_1_exporter"/>
</dbReference>
<dbReference type="GO" id="GO:0005524">
    <property type="term" value="F:ATP binding"/>
    <property type="evidence" value="ECO:0007669"/>
    <property type="project" value="UniProtKB-KW"/>
</dbReference>
<dbReference type="RefSeq" id="WP_189530262.1">
    <property type="nucleotide sequence ID" value="NZ_BMYX01000001.1"/>
</dbReference>
<proteinExistence type="predicted"/>
<dbReference type="EMBL" id="BMYX01000001">
    <property type="protein sequence ID" value="GGY03562.1"/>
    <property type="molecule type" value="Genomic_DNA"/>
</dbReference>
<dbReference type="InterPro" id="IPR027417">
    <property type="entry name" value="P-loop_NTPase"/>
</dbReference>
<protein>
    <submittedName>
        <fullName evidence="13">ABC transporter ATP-binding protein</fullName>
    </submittedName>
</protein>
<dbReference type="SMART" id="SM00382">
    <property type="entry name" value="AAA"/>
    <property type="match status" value="1"/>
</dbReference>
<feature type="domain" description="ABC transmembrane type-1" evidence="12">
    <location>
        <begin position="29"/>
        <end position="322"/>
    </location>
</feature>
<evidence type="ECO:0000256" key="6">
    <source>
        <dbReference type="ARBA" id="ARBA00022840"/>
    </source>
</evidence>